<protein>
    <recommendedName>
        <fullName evidence="2">Transposase</fullName>
    </recommendedName>
</protein>
<reference evidence="1" key="1">
    <citation type="journal article" date="2024" name="Gigascience">
        <title>Chromosome-level genome of the poultry shaft louse Menopon gallinae provides insight into the host-switching and adaptive evolution of parasitic lice.</title>
        <authorList>
            <person name="Xu Y."/>
            <person name="Ma L."/>
            <person name="Liu S."/>
            <person name="Liang Y."/>
            <person name="Liu Q."/>
            <person name="He Z."/>
            <person name="Tian L."/>
            <person name="Duan Y."/>
            <person name="Cai W."/>
            <person name="Li H."/>
            <person name="Song F."/>
        </authorList>
    </citation>
    <scope>NUCLEOTIDE SEQUENCE</scope>
    <source>
        <strain evidence="1">Cailab_2023a</strain>
    </source>
</reference>
<evidence type="ECO:0008006" key="2">
    <source>
        <dbReference type="Google" id="ProtNLM"/>
    </source>
</evidence>
<evidence type="ECO:0000313" key="1">
    <source>
        <dbReference type="EMBL" id="KAL0278491.1"/>
    </source>
</evidence>
<comment type="caution">
    <text evidence="1">The sequence shown here is derived from an EMBL/GenBank/DDBJ whole genome shotgun (WGS) entry which is preliminary data.</text>
</comment>
<name>A0AAW2I986_9NEOP</name>
<organism evidence="1">
    <name type="scientific">Menopon gallinae</name>
    <name type="common">poultry shaft louse</name>
    <dbReference type="NCBI Taxonomy" id="328185"/>
    <lineage>
        <taxon>Eukaryota</taxon>
        <taxon>Metazoa</taxon>
        <taxon>Ecdysozoa</taxon>
        <taxon>Arthropoda</taxon>
        <taxon>Hexapoda</taxon>
        <taxon>Insecta</taxon>
        <taxon>Pterygota</taxon>
        <taxon>Neoptera</taxon>
        <taxon>Paraneoptera</taxon>
        <taxon>Psocodea</taxon>
        <taxon>Troctomorpha</taxon>
        <taxon>Phthiraptera</taxon>
        <taxon>Amblycera</taxon>
        <taxon>Menoponidae</taxon>
        <taxon>Menopon</taxon>
    </lineage>
</organism>
<proteinExistence type="predicted"/>
<dbReference type="AlphaFoldDB" id="A0AAW2I986"/>
<gene>
    <name evidence="1" type="ORF">PYX00_000307</name>
</gene>
<accession>A0AAW2I986</accession>
<dbReference type="EMBL" id="JARGDH010000001">
    <property type="protein sequence ID" value="KAL0278491.1"/>
    <property type="molecule type" value="Genomic_DNA"/>
</dbReference>
<sequence length="83" mass="9432">MDRGHSTIQLRTGHYLSGAADWALPGRDAVQGRQEGETERVEAGGGMVWLLPFRTPTGHLRDRGREMHRQRAEASLYRYVQAR</sequence>